<reference evidence="2" key="1">
    <citation type="submission" date="2017-05" db="EMBL/GenBank/DDBJ databases">
        <authorList>
            <person name="Macchi M."/>
            <person name="Festa S."/>
            <person name="Coppotelli B.M."/>
            <person name="Morelli I.S."/>
        </authorList>
    </citation>
    <scope>NUCLEOTIDE SEQUENCE [LARGE SCALE GENOMIC DNA]</scope>
    <source>
        <strain evidence="2">I</strain>
    </source>
</reference>
<dbReference type="Proteomes" id="UP000196655">
    <property type="component" value="Unassembled WGS sequence"/>
</dbReference>
<evidence type="ECO:0008006" key="3">
    <source>
        <dbReference type="Google" id="ProtNLM"/>
    </source>
</evidence>
<dbReference type="AlphaFoldDB" id="A0A211YSB9"/>
<comment type="caution">
    <text evidence="1">The sequence shown here is derived from an EMBL/GenBank/DDBJ whole genome shotgun (WGS) entry which is preliminary data.</text>
</comment>
<gene>
    <name evidence="1" type="ORF">BWR60_35855</name>
</gene>
<evidence type="ECO:0000313" key="2">
    <source>
        <dbReference type="Proteomes" id="UP000196655"/>
    </source>
</evidence>
<keyword evidence="2" id="KW-1185">Reference proteome</keyword>
<sequence>HLLRKAARRNPDAICDAIASILDTVTPPQCRNFFAQAGYDLKHLLRKAARRNPDAICDAIASILDTVTPPQCRNFFAQAGYDLR</sequence>
<evidence type="ECO:0000313" key="1">
    <source>
        <dbReference type="EMBL" id="OWJ55856.1"/>
    </source>
</evidence>
<organism evidence="1 2">
    <name type="scientific">Inquilinus limosus</name>
    <dbReference type="NCBI Taxonomy" id="171674"/>
    <lineage>
        <taxon>Bacteria</taxon>
        <taxon>Pseudomonadati</taxon>
        <taxon>Pseudomonadota</taxon>
        <taxon>Alphaproteobacteria</taxon>
        <taxon>Rhodospirillales</taxon>
        <taxon>Rhodospirillaceae</taxon>
        <taxon>Inquilinus</taxon>
    </lineage>
</organism>
<proteinExistence type="predicted"/>
<feature type="non-terminal residue" evidence="1">
    <location>
        <position position="1"/>
    </location>
</feature>
<dbReference type="EMBL" id="NHON01000203">
    <property type="protein sequence ID" value="OWJ55856.1"/>
    <property type="molecule type" value="Genomic_DNA"/>
</dbReference>
<protein>
    <recommendedName>
        <fullName evidence="3">IS630 family transposase</fullName>
    </recommendedName>
</protein>
<accession>A0A211YSB9</accession>
<name>A0A211YSB9_9PROT</name>